<proteinExistence type="predicted"/>
<feature type="compositionally biased region" description="Pro residues" evidence="1">
    <location>
        <begin position="133"/>
        <end position="149"/>
    </location>
</feature>
<feature type="region of interest" description="Disordered" evidence="1">
    <location>
        <begin position="125"/>
        <end position="190"/>
    </location>
</feature>
<dbReference type="Proteomes" id="UP000487268">
    <property type="component" value="Unassembled WGS sequence"/>
</dbReference>
<organism evidence="2 3">
    <name type="scientific">Actinomadura macrotermitis</name>
    <dbReference type="NCBI Taxonomy" id="2585200"/>
    <lineage>
        <taxon>Bacteria</taxon>
        <taxon>Bacillati</taxon>
        <taxon>Actinomycetota</taxon>
        <taxon>Actinomycetes</taxon>
        <taxon>Streptosporangiales</taxon>
        <taxon>Thermomonosporaceae</taxon>
        <taxon>Actinomadura</taxon>
    </lineage>
</organism>
<evidence type="ECO:0000313" key="2">
    <source>
        <dbReference type="EMBL" id="MQY05856.1"/>
    </source>
</evidence>
<gene>
    <name evidence="2" type="ORF">ACRB68_39330</name>
</gene>
<dbReference type="AlphaFoldDB" id="A0A7K0BXP5"/>
<feature type="region of interest" description="Disordered" evidence="1">
    <location>
        <begin position="1"/>
        <end position="23"/>
    </location>
</feature>
<evidence type="ECO:0000256" key="1">
    <source>
        <dbReference type="SAM" id="MobiDB-lite"/>
    </source>
</evidence>
<keyword evidence="3" id="KW-1185">Reference proteome</keyword>
<name>A0A7K0BXP5_9ACTN</name>
<accession>A0A7K0BXP5</accession>
<dbReference type="RefSeq" id="WP_153534155.1">
    <property type="nucleotide sequence ID" value="NZ_WEGH01000002.1"/>
</dbReference>
<protein>
    <submittedName>
        <fullName evidence="2">Uncharacterized protein</fullName>
    </submittedName>
</protein>
<dbReference type="EMBL" id="WEGH01000002">
    <property type="protein sequence ID" value="MQY05856.1"/>
    <property type="molecule type" value="Genomic_DNA"/>
</dbReference>
<comment type="caution">
    <text evidence="2">The sequence shown here is derived from an EMBL/GenBank/DDBJ whole genome shotgun (WGS) entry which is preliminary data.</text>
</comment>
<evidence type="ECO:0000313" key="3">
    <source>
        <dbReference type="Proteomes" id="UP000487268"/>
    </source>
</evidence>
<reference evidence="2 3" key="1">
    <citation type="submission" date="2019-10" db="EMBL/GenBank/DDBJ databases">
        <title>Actinomadura rubteroloni sp. nov. and Actinomadura macrotermitis sp. nov., isolated from the gut of fungus growing-termite Macrotermes natalensis.</title>
        <authorList>
            <person name="Benndorf R."/>
            <person name="Martin K."/>
            <person name="Kuefner M."/>
            <person name="De Beer W."/>
            <person name="Kaster A.-K."/>
            <person name="Vollmers J."/>
            <person name="Poulsen M."/>
            <person name="Beemelmanns C."/>
        </authorList>
    </citation>
    <scope>NUCLEOTIDE SEQUENCE [LARGE SCALE GENOMIC DNA]</scope>
    <source>
        <strain evidence="2 3">RB68</strain>
    </source>
</reference>
<sequence length="223" mass="23259">MRTPRNGLPAAPPPPPGAQGAGAPARRVLYCRDARLIVDGPSVDFLDSRGCSLRLPLDWCAKAEARSLPGTEQTQLTLHFAFPPMRPGEEPPVLAVVRVQVDGPYLPEAEELLADLRARAAARLGNAARQDPAPAPPAAVPPAPAPPVTGPSAPAPADARRPPAAPPAVRADAPVTGRTVPWTAPQTGEWLSFPPLPASAEVLDDLVRWASAPAPAPAQTRHL</sequence>